<gene>
    <name evidence="1" type="primary">GIP_68</name>
    <name evidence="1" type="ORF">CM83_9114</name>
</gene>
<dbReference type="EMBL" id="GBHO01015696">
    <property type="protein sequence ID" value="JAG27908.1"/>
    <property type="molecule type" value="Transcribed_RNA"/>
</dbReference>
<proteinExistence type="predicted"/>
<protein>
    <submittedName>
        <fullName evidence="1">Copia protein</fullName>
    </submittedName>
</protein>
<dbReference type="AlphaFoldDB" id="A0A0A9Y9Y7"/>
<reference evidence="1" key="1">
    <citation type="journal article" date="2014" name="PLoS ONE">
        <title>Transcriptome-Based Identification of ABC Transporters in the Western Tarnished Plant Bug Lygus hesperus.</title>
        <authorList>
            <person name="Hull J.J."/>
            <person name="Chaney K."/>
            <person name="Geib S.M."/>
            <person name="Fabrick J.A."/>
            <person name="Brent C.S."/>
            <person name="Walsh D."/>
            <person name="Lavine L.C."/>
        </authorList>
    </citation>
    <scope>NUCLEOTIDE SEQUENCE</scope>
</reference>
<evidence type="ECO:0000313" key="1">
    <source>
        <dbReference type="EMBL" id="JAG27908.1"/>
    </source>
</evidence>
<dbReference type="PANTHER" id="PTHR35317">
    <property type="entry name" value="OS04G0629600 PROTEIN"/>
    <property type="match status" value="1"/>
</dbReference>
<feature type="non-terminal residue" evidence="1">
    <location>
        <position position="185"/>
    </location>
</feature>
<dbReference type="Pfam" id="PF14223">
    <property type="entry name" value="Retrotran_gag_2"/>
    <property type="match status" value="1"/>
</dbReference>
<name>A0A0A9Y9Y7_LYGHE</name>
<organism evidence="1">
    <name type="scientific">Lygus hesperus</name>
    <name type="common">Western plant bug</name>
    <dbReference type="NCBI Taxonomy" id="30085"/>
    <lineage>
        <taxon>Eukaryota</taxon>
        <taxon>Metazoa</taxon>
        <taxon>Ecdysozoa</taxon>
        <taxon>Arthropoda</taxon>
        <taxon>Hexapoda</taxon>
        <taxon>Insecta</taxon>
        <taxon>Pterygota</taxon>
        <taxon>Neoptera</taxon>
        <taxon>Paraneoptera</taxon>
        <taxon>Hemiptera</taxon>
        <taxon>Heteroptera</taxon>
        <taxon>Panheteroptera</taxon>
        <taxon>Cimicomorpha</taxon>
        <taxon>Miridae</taxon>
        <taxon>Mirini</taxon>
        <taxon>Lygus</taxon>
    </lineage>
</organism>
<sequence length="185" mass="20899">MASASTSSVSHVNIKPFDGAGFDNWLFRVERMLERNQVLHITREEMPKEEDKTLLETFKKDDAKAKDLIVQCVSDNIIDIIKTKPTAKGMLETLKTTYVQRGLVTRVRLQKKLRNMSFNGRTSLGDYLLEFDKIVEELSSIGSKMDDEEYITQLLLQMPDEYQAITTAIDVLLTGSTVTSATSVT</sequence>
<reference evidence="1" key="2">
    <citation type="submission" date="2014-07" db="EMBL/GenBank/DDBJ databases">
        <authorList>
            <person name="Hull J."/>
        </authorList>
    </citation>
    <scope>NUCLEOTIDE SEQUENCE</scope>
</reference>
<accession>A0A0A9Y9Y7</accession>
<dbReference type="PANTHER" id="PTHR35317:SF29">
    <property type="entry name" value="CCHC-TYPE DOMAIN-CONTAINING PROTEIN"/>
    <property type="match status" value="1"/>
</dbReference>